<dbReference type="PRINTS" id="PR00237">
    <property type="entry name" value="GPCRRHODOPSN"/>
</dbReference>
<proteinExistence type="inferred from homology"/>
<evidence type="ECO:0000256" key="2">
    <source>
        <dbReference type="ARBA" id="ARBA00022692"/>
    </source>
</evidence>
<dbReference type="OrthoDB" id="6091802at2759"/>
<accession>A0A8T2JIY5</accession>
<sequence>MSFNSTNTSDYDYTDQEGFAPNAYLHFTIAAAVGIGLCLIGIIGNVIVFWYLFFRIQRNKYTVYIINLAAADFTCLIFIAMLLMVNINKLIGANPYFTGNEKFYLFLETVYDLSFYSGMYFLTAISMERCLSVCFPIWYQCHRPRNLSAILCTCLWILGCTESLIKNFACSINDFANQTNSCTGVALMTFILNICICLPLMIISSSILIFSIRKSFRQRYPPRLYIIIISAVFVFILSVMPISLLWFLMYFRILKSAVLIVSHYFASMYCIALNSTANPYIYFIVGRQWKQKSHHSIHDALQRVFKAEEVEKQ</sequence>
<dbReference type="Pfam" id="PF00001">
    <property type="entry name" value="7tm_1"/>
    <property type="match status" value="1"/>
</dbReference>
<comment type="caution">
    <text evidence="11">The sequence shown here is derived from an EMBL/GenBank/DDBJ whole genome shotgun (WGS) entry which is preliminary data.</text>
</comment>
<evidence type="ECO:0000256" key="3">
    <source>
        <dbReference type="ARBA" id="ARBA00022989"/>
    </source>
</evidence>
<keyword evidence="7 8" id="KW-0807">Transducer</keyword>
<evidence type="ECO:0000256" key="7">
    <source>
        <dbReference type="ARBA" id="ARBA00023224"/>
    </source>
</evidence>
<evidence type="ECO:0000313" key="12">
    <source>
        <dbReference type="Proteomes" id="UP000812440"/>
    </source>
</evidence>
<feature type="transmembrane region" description="Helical" evidence="9">
    <location>
        <begin position="146"/>
        <end position="165"/>
    </location>
</feature>
<feature type="transmembrane region" description="Helical" evidence="9">
    <location>
        <begin position="23"/>
        <end position="54"/>
    </location>
</feature>
<dbReference type="PROSITE" id="PS00237">
    <property type="entry name" value="G_PROTEIN_RECEP_F1_1"/>
    <property type="match status" value="1"/>
</dbReference>
<keyword evidence="5 9" id="KW-0472">Membrane</keyword>
<evidence type="ECO:0000256" key="1">
    <source>
        <dbReference type="ARBA" id="ARBA00004141"/>
    </source>
</evidence>
<dbReference type="InterPro" id="IPR000276">
    <property type="entry name" value="GPCR_Rhodpsn"/>
</dbReference>
<feature type="transmembrane region" description="Helical" evidence="9">
    <location>
        <begin position="224"/>
        <end position="251"/>
    </location>
</feature>
<protein>
    <recommendedName>
        <fullName evidence="10">G-protein coupled receptors family 1 profile domain-containing protein</fullName>
    </recommendedName>
</protein>
<evidence type="ECO:0000256" key="4">
    <source>
        <dbReference type="ARBA" id="ARBA00023040"/>
    </source>
</evidence>
<keyword evidence="2 8" id="KW-0812">Transmembrane</keyword>
<dbReference type="FunFam" id="1.20.1070.10:FF:000533">
    <property type="entry name" value="MAS1 proto-oncogene-like, G protein-coupled receptor"/>
    <property type="match status" value="1"/>
</dbReference>
<evidence type="ECO:0000256" key="5">
    <source>
        <dbReference type="ARBA" id="ARBA00023136"/>
    </source>
</evidence>
<dbReference type="AlphaFoldDB" id="A0A8T2JIY5"/>
<dbReference type="Proteomes" id="UP000812440">
    <property type="component" value="Chromosome 6"/>
</dbReference>
<evidence type="ECO:0000259" key="10">
    <source>
        <dbReference type="PROSITE" id="PS50262"/>
    </source>
</evidence>
<dbReference type="EMBL" id="JAACNH010000005">
    <property type="protein sequence ID" value="KAG8442436.1"/>
    <property type="molecule type" value="Genomic_DNA"/>
</dbReference>
<dbReference type="PANTHER" id="PTHR11334:SF65">
    <property type="entry name" value="MAS-RELATED G-PROTEIN COUPLED RECEPTOR MEMBER D"/>
    <property type="match status" value="1"/>
</dbReference>
<feature type="non-terminal residue" evidence="11">
    <location>
        <position position="313"/>
    </location>
</feature>
<feature type="transmembrane region" description="Helical" evidence="9">
    <location>
        <begin position="103"/>
        <end position="125"/>
    </location>
</feature>
<feature type="transmembrane region" description="Helical" evidence="9">
    <location>
        <begin position="61"/>
        <end position="83"/>
    </location>
</feature>
<keyword evidence="4 8" id="KW-0297">G-protein coupled receptor</keyword>
<dbReference type="GO" id="GO:0004930">
    <property type="term" value="F:G protein-coupled receptor activity"/>
    <property type="evidence" value="ECO:0007669"/>
    <property type="project" value="UniProtKB-KW"/>
</dbReference>
<gene>
    <name evidence="11" type="ORF">GDO86_011280</name>
</gene>
<organism evidence="11 12">
    <name type="scientific">Hymenochirus boettgeri</name>
    <name type="common">Congo dwarf clawed frog</name>
    <dbReference type="NCBI Taxonomy" id="247094"/>
    <lineage>
        <taxon>Eukaryota</taxon>
        <taxon>Metazoa</taxon>
        <taxon>Chordata</taxon>
        <taxon>Craniata</taxon>
        <taxon>Vertebrata</taxon>
        <taxon>Euteleostomi</taxon>
        <taxon>Amphibia</taxon>
        <taxon>Batrachia</taxon>
        <taxon>Anura</taxon>
        <taxon>Pipoidea</taxon>
        <taxon>Pipidae</taxon>
        <taxon>Pipinae</taxon>
        <taxon>Hymenochirus</taxon>
    </lineage>
</organism>
<evidence type="ECO:0000256" key="8">
    <source>
        <dbReference type="RuleBase" id="RU000688"/>
    </source>
</evidence>
<comment type="subcellular location">
    <subcellularLocation>
        <location evidence="1">Membrane</location>
        <topology evidence="1">Multi-pass membrane protein</topology>
    </subcellularLocation>
</comment>
<dbReference type="InterPro" id="IPR017452">
    <property type="entry name" value="GPCR_Rhodpsn_7TM"/>
</dbReference>
<feature type="transmembrane region" description="Helical" evidence="9">
    <location>
        <begin position="263"/>
        <end position="285"/>
    </location>
</feature>
<dbReference type="PANTHER" id="PTHR11334">
    <property type="entry name" value="MAS-RELATED G-PROTEIN COUPLED RECEPTOR"/>
    <property type="match status" value="1"/>
</dbReference>
<dbReference type="Gene3D" id="1.20.1070.10">
    <property type="entry name" value="Rhodopsin 7-helix transmembrane proteins"/>
    <property type="match status" value="1"/>
</dbReference>
<feature type="transmembrane region" description="Helical" evidence="9">
    <location>
        <begin position="185"/>
        <end position="212"/>
    </location>
</feature>
<keyword evidence="12" id="KW-1185">Reference proteome</keyword>
<keyword evidence="6 8" id="KW-0675">Receptor</keyword>
<dbReference type="SUPFAM" id="SSF81321">
    <property type="entry name" value="Family A G protein-coupled receptor-like"/>
    <property type="match status" value="1"/>
</dbReference>
<evidence type="ECO:0000256" key="6">
    <source>
        <dbReference type="ARBA" id="ARBA00023170"/>
    </source>
</evidence>
<comment type="similarity">
    <text evidence="8">Belongs to the G-protein coupled receptor 1 family.</text>
</comment>
<dbReference type="InterPro" id="IPR026234">
    <property type="entry name" value="MRGPCRFAMILY"/>
</dbReference>
<reference evidence="11" key="1">
    <citation type="thesis" date="2020" institute="ProQuest LLC" country="789 East Eisenhower Parkway, Ann Arbor, MI, USA">
        <title>Comparative Genomics and Chromosome Evolution.</title>
        <authorList>
            <person name="Mudd A.B."/>
        </authorList>
    </citation>
    <scope>NUCLEOTIDE SEQUENCE</scope>
    <source>
        <strain evidence="11">Female2</strain>
        <tissue evidence="11">Blood</tissue>
    </source>
</reference>
<dbReference type="GO" id="GO:0005886">
    <property type="term" value="C:plasma membrane"/>
    <property type="evidence" value="ECO:0007669"/>
    <property type="project" value="TreeGrafter"/>
</dbReference>
<name>A0A8T2JIY5_9PIPI</name>
<dbReference type="PROSITE" id="PS50262">
    <property type="entry name" value="G_PROTEIN_RECEP_F1_2"/>
    <property type="match status" value="1"/>
</dbReference>
<evidence type="ECO:0000313" key="11">
    <source>
        <dbReference type="EMBL" id="KAG8442436.1"/>
    </source>
</evidence>
<keyword evidence="3 9" id="KW-1133">Transmembrane helix</keyword>
<dbReference type="PRINTS" id="PR02108">
    <property type="entry name" value="MRGPCRFAMILY"/>
</dbReference>
<evidence type="ECO:0000256" key="9">
    <source>
        <dbReference type="SAM" id="Phobius"/>
    </source>
</evidence>
<feature type="domain" description="G-protein coupled receptors family 1 profile" evidence="10">
    <location>
        <begin position="44"/>
        <end position="282"/>
    </location>
</feature>